<accession>A0A2R3QHK3</accession>
<proteinExistence type="predicted"/>
<dbReference type="InterPro" id="IPR020518">
    <property type="entry name" value="Tscrpt_reg_PrtN"/>
</dbReference>
<name>A0A2R3QHK3_ECTME</name>
<dbReference type="Proteomes" id="UP000238327">
    <property type="component" value="Chromosome"/>
</dbReference>
<dbReference type="GO" id="GO:0006355">
    <property type="term" value="P:regulation of DNA-templated transcription"/>
    <property type="evidence" value="ECO:0007669"/>
    <property type="project" value="InterPro"/>
</dbReference>
<dbReference type="AlphaFoldDB" id="A0A2R3QHK3"/>
<dbReference type="RefSeq" id="WP_106735996.1">
    <property type="nucleotide sequence ID" value="NZ_CP027657.1"/>
</dbReference>
<reference evidence="1 2" key="1">
    <citation type="submission" date="2018-03" db="EMBL/GenBank/DDBJ databases">
        <title>Complete genome sequence and methylome analysis of Pseudomonas mendocina NEB 698.</title>
        <authorList>
            <person name="Morgan R.D."/>
        </authorList>
    </citation>
    <scope>NUCLEOTIDE SEQUENCE [LARGE SCALE GENOMIC DNA]</scope>
    <source>
        <strain evidence="1 2">NEB698</strain>
    </source>
</reference>
<dbReference type="EMBL" id="CP027657">
    <property type="protein sequence ID" value="AVO51239.1"/>
    <property type="molecule type" value="Genomic_DNA"/>
</dbReference>
<sequence>MTTTLALLQERYKATSLPLETVRADYFSHIKTEKSLRAKIRNGEVKLATYKNSDSRLAPLHVRLTDLAAYLDARAAAAA</sequence>
<evidence type="ECO:0000313" key="1">
    <source>
        <dbReference type="EMBL" id="AVO51239.1"/>
    </source>
</evidence>
<evidence type="ECO:0000313" key="2">
    <source>
        <dbReference type="Proteomes" id="UP000238327"/>
    </source>
</evidence>
<protein>
    <submittedName>
        <fullName evidence="1">Transcriptional regulator PrtN</fullName>
    </submittedName>
</protein>
<dbReference type="OrthoDB" id="7010638at2"/>
<organism evidence="1 2">
    <name type="scientific">Ectopseudomonas mendocina</name>
    <name type="common">Pseudomonas mendocina</name>
    <dbReference type="NCBI Taxonomy" id="300"/>
    <lineage>
        <taxon>Bacteria</taxon>
        <taxon>Pseudomonadati</taxon>
        <taxon>Pseudomonadota</taxon>
        <taxon>Gammaproteobacteria</taxon>
        <taxon>Pseudomonadales</taxon>
        <taxon>Pseudomonadaceae</taxon>
        <taxon>Ectopseudomonas</taxon>
    </lineage>
</organism>
<dbReference type="Pfam" id="PF11112">
    <property type="entry name" value="PyocinActivator"/>
    <property type="match status" value="1"/>
</dbReference>
<gene>
    <name evidence="1" type="ORF">C7A17_00120</name>
</gene>